<evidence type="ECO:0000313" key="21">
    <source>
        <dbReference type="EMBL" id="KAF1756725.1"/>
    </source>
</evidence>
<dbReference type="GeneID" id="9811396"/>
<feature type="transmembrane region" description="Helical" evidence="20">
    <location>
        <begin position="508"/>
        <end position="531"/>
    </location>
</feature>
<evidence type="ECO:0000256" key="5">
    <source>
        <dbReference type="ARBA" id="ARBA00022692"/>
    </source>
</evidence>
<organism evidence="21 22">
    <name type="scientific">Caenorhabditis remanei</name>
    <name type="common">Caenorhabditis vulgaris</name>
    <dbReference type="NCBI Taxonomy" id="31234"/>
    <lineage>
        <taxon>Eukaryota</taxon>
        <taxon>Metazoa</taxon>
        <taxon>Ecdysozoa</taxon>
        <taxon>Nematoda</taxon>
        <taxon>Chromadorea</taxon>
        <taxon>Rhabditida</taxon>
        <taxon>Rhabditina</taxon>
        <taxon>Rhabditomorpha</taxon>
        <taxon>Rhabditoidea</taxon>
        <taxon>Rhabditidae</taxon>
        <taxon>Peloderinae</taxon>
        <taxon>Caenorhabditis</taxon>
    </lineage>
</organism>
<evidence type="ECO:0000256" key="20">
    <source>
        <dbReference type="SAM" id="Phobius"/>
    </source>
</evidence>
<comment type="similarity">
    <text evidence="14">Belongs to the nematode receptor-like protein str family.</text>
</comment>
<evidence type="ECO:0000256" key="8">
    <source>
        <dbReference type="ARBA" id="ARBA00023069"/>
    </source>
</evidence>
<keyword evidence="6" id="KW-0552">Olfaction</keyword>
<dbReference type="KEGG" id="crq:GCK72_013179"/>
<accession>A0A6A5GQC5</accession>
<proteinExistence type="inferred from homology"/>
<dbReference type="GO" id="GO:0060170">
    <property type="term" value="C:ciliary membrane"/>
    <property type="evidence" value="ECO:0007669"/>
    <property type="project" value="UniProtKB-SubCell"/>
</dbReference>
<dbReference type="EMBL" id="WUAV01000004">
    <property type="protein sequence ID" value="KAF1756725.1"/>
    <property type="molecule type" value="Genomic_DNA"/>
</dbReference>
<gene>
    <name evidence="21" type="ORF">GCK72_013179</name>
</gene>
<evidence type="ECO:0000256" key="18">
    <source>
        <dbReference type="ARBA" id="ARBA00082489"/>
    </source>
</evidence>
<keyword evidence="11" id="KW-0325">Glycoprotein</keyword>
<feature type="transmembrane region" description="Helical" evidence="20">
    <location>
        <begin position="357"/>
        <end position="379"/>
    </location>
</feature>
<feature type="transmembrane region" description="Helical" evidence="20">
    <location>
        <begin position="315"/>
        <end position="337"/>
    </location>
</feature>
<dbReference type="Proteomes" id="UP000483820">
    <property type="component" value="Chromosome IV"/>
</dbReference>
<evidence type="ECO:0000313" key="22">
    <source>
        <dbReference type="Proteomes" id="UP000483820"/>
    </source>
</evidence>
<dbReference type="RefSeq" id="XP_053584469.1">
    <property type="nucleotide sequence ID" value="XM_053729697.1"/>
</dbReference>
<evidence type="ECO:0000256" key="1">
    <source>
        <dbReference type="ARBA" id="ARBA00004272"/>
    </source>
</evidence>
<evidence type="ECO:0000256" key="13">
    <source>
        <dbReference type="ARBA" id="ARBA00054965"/>
    </source>
</evidence>
<sequence length="565" mass="64126">MQRRMTESKTGLSDKDNAIDGTMWYLAMDSRIGYKENEFISQWIPELTEDMLAMMIRADASANLKSPSVEISADSNEAEPIKECLESSDLSVELPWSLLQFSTESQLIGELLSHHEVACHVGVTVVEELANVVLDDLLDEWSHVGVLLLVGGCHLVARRRKKRYESVSSKEYEQQQQQQSQAASPMPSTTSTTTPSPNAASGSPPTIKITGSDEVYPPIHSIMEIDTFESLKTLIQLISCAIAVLSNSLLIFLIITKSPKKMGTYRNLMCYFCGISLMFTTLDVIIKPNIYSRGSAFFMVMDLRNRMLPRRIEEFLMSVLCGCCGMTIYGIAIHFVYRYFALERQGRLRFFKGAYQIFWFFVPIFGCVNWTFIAGYFFAMNPISSEYIAPMLQEKYNLPIEDAAYSAAVFWPLNEKEEKEFHWKSGYGLINLVSSMTLSLSVVVVMMVKSWTKIKQLLGRLESKFSKNLQMQLYKALLAQTLIPVLFIFIPFGILFTGPLLLIDCEFLSAPITIIYAVYPALDPLPCLFFVDNYRNVIRDFFAKRNKAKVSVMTDDQVTRNIYSI</sequence>
<comment type="function">
    <text evidence="13">An odorant receptor which affects chemotaxis to the volatile odorant diacetyl. Specifies AWA neuronal cell fate via the odr-7 pathway.</text>
</comment>
<comment type="subunit">
    <text evidence="15">Interacts with odr-4.</text>
</comment>
<protein>
    <recommendedName>
        <fullName evidence="16">Serpentine receptor class r-10</fullName>
    </recommendedName>
    <alternativeName>
        <fullName evidence="17">Odorant response abnormal protein 10</fullName>
    </alternativeName>
    <alternativeName>
        <fullName evidence="18">Olfactory receptor 10</fullName>
    </alternativeName>
</protein>
<keyword evidence="2" id="KW-1003">Cell membrane</keyword>
<comment type="subcellular location">
    <subcellularLocation>
        <location evidence="1">Cell projection</location>
        <location evidence="1">Cilium membrane</location>
        <topology evidence="1">Multi-pass membrane protein</topology>
    </subcellularLocation>
</comment>
<keyword evidence="10" id="KW-0675">Receptor</keyword>
<evidence type="ECO:0000256" key="16">
    <source>
        <dbReference type="ARBA" id="ARBA00067967"/>
    </source>
</evidence>
<keyword evidence="9 20" id="KW-0472">Membrane</keyword>
<keyword evidence="7 20" id="KW-1133">Transmembrane helix</keyword>
<feature type="region of interest" description="Disordered" evidence="19">
    <location>
        <begin position="167"/>
        <end position="204"/>
    </location>
</feature>
<name>A0A6A5GQC5_CAERE</name>
<keyword evidence="12" id="KW-0966">Cell projection</keyword>
<evidence type="ECO:0000256" key="12">
    <source>
        <dbReference type="ARBA" id="ARBA00023273"/>
    </source>
</evidence>
<dbReference type="AlphaFoldDB" id="A0A6A5GQC5"/>
<dbReference type="PANTHER" id="PTHR22943:SF111">
    <property type="entry name" value="SEVEN TM RECEPTOR"/>
    <property type="match status" value="1"/>
</dbReference>
<dbReference type="PANTHER" id="PTHR22943">
    <property type="entry name" value="7-TRANSMEMBRANE DOMAIN RECEPTOR C.ELEGANS"/>
    <property type="match status" value="1"/>
</dbReference>
<dbReference type="GO" id="GO:0006935">
    <property type="term" value="P:chemotaxis"/>
    <property type="evidence" value="ECO:0007669"/>
    <property type="project" value="UniProtKB-KW"/>
</dbReference>
<dbReference type="SUPFAM" id="SSF81321">
    <property type="entry name" value="Family A G protein-coupled receptor-like"/>
    <property type="match status" value="1"/>
</dbReference>
<evidence type="ECO:0000256" key="3">
    <source>
        <dbReference type="ARBA" id="ARBA00022500"/>
    </source>
</evidence>
<dbReference type="InterPro" id="IPR019428">
    <property type="entry name" value="7TM_GPCR_serpentine_rcpt_Str"/>
</dbReference>
<evidence type="ECO:0000256" key="19">
    <source>
        <dbReference type="SAM" id="MobiDB-lite"/>
    </source>
</evidence>
<dbReference type="GO" id="GO:0038022">
    <property type="term" value="F:G protein-coupled olfactory receptor activity"/>
    <property type="evidence" value="ECO:0007669"/>
    <property type="project" value="TreeGrafter"/>
</dbReference>
<keyword evidence="4" id="KW-0716">Sensory transduction</keyword>
<keyword evidence="8" id="KW-0969">Cilium</keyword>
<evidence type="ECO:0000256" key="9">
    <source>
        <dbReference type="ARBA" id="ARBA00023136"/>
    </source>
</evidence>
<evidence type="ECO:0000256" key="11">
    <source>
        <dbReference type="ARBA" id="ARBA00023180"/>
    </source>
</evidence>
<evidence type="ECO:0000256" key="17">
    <source>
        <dbReference type="ARBA" id="ARBA00078653"/>
    </source>
</evidence>
<comment type="caution">
    <text evidence="21">The sequence shown here is derived from an EMBL/GenBank/DDBJ whole genome shotgun (WGS) entry which is preliminary data.</text>
</comment>
<feature type="transmembrane region" description="Helical" evidence="20">
    <location>
        <begin position="473"/>
        <end position="496"/>
    </location>
</feature>
<feature type="transmembrane region" description="Helical" evidence="20">
    <location>
        <begin position="234"/>
        <end position="256"/>
    </location>
</feature>
<evidence type="ECO:0000256" key="10">
    <source>
        <dbReference type="ARBA" id="ARBA00023170"/>
    </source>
</evidence>
<evidence type="ECO:0000256" key="15">
    <source>
        <dbReference type="ARBA" id="ARBA00064300"/>
    </source>
</evidence>
<evidence type="ECO:0000256" key="6">
    <source>
        <dbReference type="ARBA" id="ARBA00022725"/>
    </source>
</evidence>
<dbReference type="GO" id="GO:0042048">
    <property type="term" value="P:olfactory behavior"/>
    <property type="evidence" value="ECO:0007669"/>
    <property type="project" value="TreeGrafter"/>
</dbReference>
<keyword evidence="5 20" id="KW-0812">Transmembrane</keyword>
<evidence type="ECO:0000256" key="7">
    <source>
        <dbReference type="ARBA" id="ARBA00022989"/>
    </source>
</evidence>
<evidence type="ECO:0000256" key="14">
    <source>
        <dbReference type="ARBA" id="ARBA00061678"/>
    </source>
</evidence>
<reference evidence="21 22" key="1">
    <citation type="submission" date="2019-12" db="EMBL/GenBank/DDBJ databases">
        <title>Chromosome-level assembly of the Caenorhabditis remanei genome.</title>
        <authorList>
            <person name="Teterina A.A."/>
            <person name="Willis J.H."/>
            <person name="Phillips P.C."/>
        </authorList>
    </citation>
    <scope>NUCLEOTIDE SEQUENCE [LARGE SCALE GENOMIC DNA]</scope>
    <source>
        <strain evidence="21 22">PX506</strain>
        <tissue evidence="21">Whole organism</tissue>
    </source>
</reference>
<feature type="compositionally biased region" description="Low complexity" evidence="19">
    <location>
        <begin position="174"/>
        <end position="204"/>
    </location>
</feature>
<evidence type="ECO:0000256" key="4">
    <source>
        <dbReference type="ARBA" id="ARBA00022606"/>
    </source>
</evidence>
<dbReference type="FunFam" id="1.20.1070.10:FF:000128">
    <property type="entry name" value="Seven TM Receptor"/>
    <property type="match status" value="1"/>
</dbReference>
<feature type="transmembrane region" description="Helical" evidence="20">
    <location>
        <begin position="429"/>
        <end position="452"/>
    </location>
</feature>
<evidence type="ECO:0000256" key="2">
    <source>
        <dbReference type="ARBA" id="ARBA00022475"/>
    </source>
</evidence>
<dbReference type="Pfam" id="PF10326">
    <property type="entry name" value="7TM_GPCR_Str"/>
    <property type="match status" value="1"/>
</dbReference>
<keyword evidence="3" id="KW-0145">Chemotaxis</keyword>
<feature type="transmembrane region" description="Helical" evidence="20">
    <location>
        <begin position="268"/>
        <end position="286"/>
    </location>
</feature>
<dbReference type="CTD" id="9811396"/>